<reference evidence="1 2" key="1">
    <citation type="journal article" date="2019" name="Sci. Rep.">
        <title>Orb-weaving spider Araneus ventricosus genome elucidates the spidroin gene catalogue.</title>
        <authorList>
            <person name="Kono N."/>
            <person name="Nakamura H."/>
            <person name="Ohtoshi R."/>
            <person name="Moran D.A.P."/>
            <person name="Shinohara A."/>
            <person name="Yoshida Y."/>
            <person name="Fujiwara M."/>
            <person name="Mori M."/>
            <person name="Tomita M."/>
            <person name="Arakawa K."/>
        </authorList>
    </citation>
    <scope>NUCLEOTIDE SEQUENCE [LARGE SCALE GENOMIC DNA]</scope>
</reference>
<organism evidence="1 2">
    <name type="scientific">Araneus ventricosus</name>
    <name type="common">Orbweaver spider</name>
    <name type="synonym">Epeira ventricosa</name>
    <dbReference type="NCBI Taxonomy" id="182803"/>
    <lineage>
        <taxon>Eukaryota</taxon>
        <taxon>Metazoa</taxon>
        <taxon>Ecdysozoa</taxon>
        <taxon>Arthropoda</taxon>
        <taxon>Chelicerata</taxon>
        <taxon>Arachnida</taxon>
        <taxon>Araneae</taxon>
        <taxon>Araneomorphae</taxon>
        <taxon>Entelegynae</taxon>
        <taxon>Araneoidea</taxon>
        <taxon>Araneidae</taxon>
        <taxon>Araneus</taxon>
    </lineage>
</organism>
<name>A0A4Y2K5Y2_ARAVE</name>
<sequence length="104" mass="12299">MQNRLRRKDHHQLRIIIIRHHQIDKIKRYSLCTMKKLNEKTNNLEFLSSLRDPIEQLHGISGKIPNRHRFDNSEFWSVGHKAKLFVCPVITSSLKCELIADNEA</sequence>
<comment type="caution">
    <text evidence="1">The sequence shown here is derived from an EMBL/GenBank/DDBJ whole genome shotgun (WGS) entry which is preliminary data.</text>
</comment>
<dbReference type="Proteomes" id="UP000499080">
    <property type="component" value="Unassembled WGS sequence"/>
</dbReference>
<dbReference type="AlphaFoldDB" id="A0A4Y2K5Y2"/>
<proteinExistence type="predicted"/>
<accession>A0A4Y2K5Y2</accession>
<evidence type="ECO:0000313" key="2">
    <source>
        <dbReference type="Proteomes" id="UP000499080"/>
    </source>
</evidence>
<evidence type="ECO:0000313" key="1">
    <source>
        <dbReference type="EMBL" id="GBM96672.1"/>
    </source>
</evidence>
<protein>
    <submittedName>
        <fullName evidence="1">Uncharacterized protein</fullName>
    </submittedName>
</protein>
<gene>
    <name evidence="1" type="ORF">AVEN_69281_1</name>
</gene>
<dbReference type="EMBL" id="BGPR01004166">
    <property type="protein sequence ID" value="GBM96672.1"/>
    <property type="molecule type" value="Genomic_DNA"/>
</dbReference>
<keyword evidence="2" id="KW-1185">Reference proteome</keyword>